<dbReference type="Proteomes" id="UP000277204">
    <property type="component" value="Unassembled WGS sequence"/>
</dbReference>
<keyword evidence="3" id="KW-1185">Reference proteome</keyword>
<evidence type="ECO:0000256" key="1">
    <source>
        <dbReference type="SAM" id="MobiDB-lite"/>
    </source>
</evidence>
<gene>
    <name evidence="2" type="ORF">SMRZ_LOCUS4112</name>
</gene>
<feature type="region of interest" description="Disordered" evidence="1">
    <location>
        <begin position="39"/>
        <end position="81"/>
    </location>
</feature>
<name>A0A183LJY7_9TREM</name>
<accession>A0A183LJY7</accession>
<evidence type="ECO:0000313" key="2">
    <source>
        <dbReference type="EMBL" id="VDO60108.1"/>
    </source>
</evidence>
<feature type="compositionally biased region" description="Polar residues" evidence="1">
    <location>
        <begin position="66"/>
        <end position="81"/>
    </location>
</feature>
<sequence>MHTQSYISLTRPHHEEPDRLYLHQEKFIRSMEDVRIGRRTDIPSDQYLPGGCQDGTETKKGLDNGKYQQQPTVGENKLTSV</sequence>
<dbReference type="EMBL" id="UZAI01001267">
    <property type="protein sequence ID" value="VDO60108.1"/>
    <property type="molecule type" value="Genomic_DNA"/>
</dbReference>
<protein>
    <submittedName>
        <fullName evidence="2">Uncharacterized protein</fullName>
    </submittedName>
</protein>
<evidence type="ECO:0000313" key="3">
    <source>
        <dbReference type="Proteomes" id="UP000277204"/>
    </source>
</evidence>
<organism evidence="2 3">
    <name type="scientific">Schistosoma margrebowiei</name>
    <dbReference type="NCBI Taxonomy" id="48269"/>
    <lineage>
        <taxon>Eukaryota</taxon>
        <taxon>Metazoa</taxon>
        <taxon>Spiralia</taxon>
        <taxon>Lophotrochozoa</taxon>
        <taxon>Platyhelminthes</taxon>
        <taxon>Trematoda</taxon>
        <taxon>Digenea</taxon>
        <taxon>Strigeidida</taxon>
        <taxon>Schistosomatoidea</taxon>
        <taxon>Schistosomatidae</taxon>
        <taxon>Schistosoma</taxon>
    </lineage>
</organism>
<dbReference type="AlphaFoldDB" id="A0A183LJY7"/>
<reference evidence="2 3" key="1">
    <citation type="submission" date="2018-11" db="EMBL/GenBank/DDBJ databases">
        <authorList>
            <consortium name="Pathogen Informatics"/>
        </authorList>
    </citation>
    <scope>NUCLEOTIDE SEQUENCE [LARGE SCALE GENOMIC DNA]</scope>
    <source>
        <strain evidence="2 3">Zambia</strain>
    </source>
</reference>
<proteinExistence type="predicted"/>